<proteinExistence type="predicted"/>
<keyword evidence="2" id="KW-1185">Reference proteome</keyword>
<protein>
    <submittedName>
        <fullName evidence="1">Uncharacterized protein</fullName>
    </submittedName>
</protein>
<name>A0A3D8J4E1_9HELI</name>
<reference evidence="1 2" key="1">
    <citation type="submission" date="2018-04" db="EMBL/GenBank/DDBJ databases">
        <title>Novel Campyloabacter and Helicobacter Species and Strains.</title>
        <authorList>
            <person name="Mannion A.J."/>
            <person name="Shen Z."/>
            <person name="Fox J.G."/>
        </authorList>
    </citation>
    <scope>NUCLEOTIDE SEQUENCE [LARGE SCALE GENOMIC DNA]</scope>
    <source>
        <strain evidence="1 2">MIT 04-9362</strain>
    </source>
</reference>
<comment type="caution">
    <text evidence="1">The sequence shown here is derived from an EMBL/GenBank/DDBJ whole genome shotgun (WGS) entry which is preliminary data.</text>
</comment>
<gene>
    <name evidence="1" type="ORF">CQA57_06975</name>
</gene>
<dbReference type="AlphaFoldDB" id="A0A3D8J4E1"/>
<accession>A0A3D8J4E1</accession>
<dbReference type="EMBL" id="NXLX01000021">
    <property type="protein sequence ID" value="RDU72338.1"/>
    <property type="molecule type" value="Genomic_DNA"/>
</dbReference>
<evidence type="ECO:0000313" key="1">
    <source>
        <dbReference type="EMBL" id="RDU72338.1"/>
    </source>
</evidence>
<dbReference type="RefSeq" id="WP_115579521.1">
    <property type="nucleotide sequence ID" value="NZ_NXLX01000021.1"/>
</dbReference>
<evidence type="ECO:0000313" key="2">
    <source>
        <dbReference type="Proteomes" id="UP000256695"/>
    </source>
</evidence>
<sequence>MKNKLKVIKIKLKERDQVDVNINPKMWGYLYNLNINHLKEDLCKLTNEYIIIGIYFGDFKTQREAKEFHNTILKNPKAFLEFDYKQRKILLNGKECCYFFRFYHNACDDLKQTKLTTSIDRQLLTKIDNLFWNEKNKGKEDLGFDFFYMQIKNITLKQVKSIANAKAKERNTEANGGEMGEEFFGLDNVAYYFEIGDNEKIEIPKYYYKPEK</sequence>
<dbReference type="Proteomes" id="UP000256695">
    <property type="component" value="Unassembled WGS sequence"/>
</dbReference>
<organism evidence="1 2">
    <name type="scientific">Helicobacter anseris</name>
    <dbReference type="NCBI Taxonomy" id="375926"/>
    <lineage>
        <taxon>Bacteria</taxon>
        <taxon>Pseudomonadati</taxon>
        <taxon>Campylobacterota</taxon>
        <taxon>Epsilonproteobacteria</taxon>
        <taxon>Campylobacterales</taxon>
        <taxon>Helicobacteraceae</taxon>
        <taxon>Helicobacter</taxon>
    </lineage>
</organism>